<gene>
    <name evidence="2" type="ORF">SAMN04487868_11520</name>
</gene>
<dbReference type="EMBL" id="FOTV01000015">
    <property type="protein sequence ID" value="SFL91408.1"/>
    <property type="molecule type" value="Genomic_DNA"/>
</dbReference>
<accession>A0ABY1FRB2</accession>
<reference evidence="2 3" key="1">
    <citation type="submission" date="2016-10" db="EMBL/GenBank/DDBJ databases">
        <authorList>
            <person name="Varghese N."/>
            <person name="Submissions S."/>
        </authorList>
    </citation>
    <scope>NUCLEOTIDE SEQUENCE [LARGE SCALE GENOMIC DNA]</scope>
    <source>
        <strain evidence="2 3">DSM 26291</strain>
    </source>
</reference>
<keyword evidence="3" id="KW-1185">Reference proteome</keyword>
<evidence type="ECO:0008006" key="4">
    <source>
        <dbReference type="Google" id="ProtNLM"/>
    </source>
</evidence>
<dbReference type="RefSeq" id="WP_091643419.1">
    <property type="nucleotide sequence ID" value="NZ_FOTV01000015.1"/>
</dbReference>
<evidence type="ECO:0000313" key="3">
    <source>
        <dbReference type="Proteomes" id="UP000199211"/>
    </source>
</evidence>
<evidence type="ECO:0000313" key="2">
    <source>
        <dbReference type="EMBL" id="SFL91408.1"/>
    </source>
</evidence>
<organism evidence="2 3">
    <name type="scientific">Marinobacter salarius</name>
    <dbReference type="NCBI Taxonomy" id="1420917"/>
    <lineage>
        <taxon>Bacteria</taxon>
        <taxon>Pseudomonadati</taxon>
        <taxon>Pseudomonadota</taxon>
        <taxon>Gammaproteobacteria</taxon>
        <taxon>Pseudomonadales</taxon>
        <taxon>Marinobacteraceae</taxon>
        <taxon>Marinobacter</taxon>
    </lineage>
</organism>
<feature type="chain" id="PRO_5045463727" description="DUF5666 domain-containing protein" evidence="1">
    <location>
        <begin position="36"/>
        <end position="125"/>
    </location>
</feature>
<protein>
    <recommendedName>
        <fullName evidence="4">DUF5666 domain-containing protein</fullName>
    </recommendedName>
</protein>
<name>A0ABY1FRB2_9GAMM</name>
<dbReference type="Proteomes" id="UP000199211">
    <property type="component" value="Unassembled WGS sequence"/>
</dbReference>
<keyword evidence="1" id="KW-0732">Signal</keyword>
<sequence length="125" mass="13696">MITRLLPFQLHRVLVIAVFALTAITSGFLASSAQADDEVVDGNPMSLRTVSFEGTVNSVHPDSFILIVDDNSFVLERVITFNGASWSREQVVQRLVEGDRLKLELGGVADQQTGARLVQKVEVLN</sequence>
<evidence type="ECO:0000256" key="1">
    <source>
        <dbReference type="SAM" id="SignalP"/>
    </source>
</evidence>
<feature type="signal peptide" evidence="1">
    <location>
        <begin position="1"/>
        <end position="35"/>
    </location>
</feature>
<comment type="caution">
    <text evidence="2">The sequence shown here is derived from an EMBL/GenBank/DDBJ whole genome shotgun (WGS) entry which is preliminary data.</text>
</comment>
<proteinExistence type="predicted"/>